<comment type="caution">
    <text evidence="1">The sequence shown here is derived from an EMBL/GenBank/DDBJ whole genome shotgun (WGS) entry which is preliminary data.</text>
</comment>
<name>A0ABU0T7J1_9ACTN</name>
<reference evidence="1 2" key="1">
    <citation type="submission" date="2023-07" db="EMBL/GenBank/DDBJ databases">
        <title>Comparative genomics of wheat-associated soil bacteria to identify genetic determinants of phenazine resistance.</title>
        <authorList>
            <person name="Mouncey N."/>
        </authorList>
    </citation>
    <scope>NUCLEOTIDE SEQUENCE [LARGE SCALE GENOMIC DNA]</scope>
    <source>
        <strain evidence="1 2">V2I4</strain>
    </source>
</reference>
<accession>A0ABU0T7J1</accession>
<sequence>MDVSLRTQPHYLEGLWSGLYVTPTFHDNTEREWRKDQLVPVAGAFFPPRFRLNLASRYGSDIDVCAAFRVENGTFASPNGMPLLGVPCAADHGRALDDLVGPLTRALVMVPNLITIAADGRWTWKPIGWQPTPPTSPDTVAYRRWAEQVKLQKDIFPWVYAEIQLDGRLRQRMSERWHSYFLPRIEVVARAVAEAQQKGHTVTAGLRQACCLLETGESTARALLALAREIGLLPYGEAPEPVIPWWMYEENTERVLALARTGNLVGRHETRRP</sequence>
<gene>
    <name evidence="1" type="ORF">QF035_009104</name>
</gene>
<keyword evidence="2" id="KW-1185">Reference proteome</keyword>
<evidence type="ECO:0000313" key="2">
    <source>
        <dbReference type="Proteomes" id="UP001230328"/>
    </source>
</evidence>
<proteinExistence type="predicted"/>
<evidence type="ECO:0000313" key="1">
    <source>
        <dbReference type="EMBL" id="MDQ1031522.1"/>
    </source>
</evidence>
<dbReference type="Proteomes" id="UP001230328">
    <property type="component" value="Unassembled WGS sequence"/>
</dbReference>
<protein>
    <submittedName>
        <fullName evidence="1">Uncharacterized protein</fullName>
    </submittedName>
</protein>
<dbReference type="RefSeq" id="WP_307527736.1">
    <property type="nucleotide sequence ID" value="NZ_JAUSZI010000002.1"/>
</dbReference>
<organism evidence="1 2">
    <name type="scientific">Streptomyces umbrinus</name>
    <dbReference type="NCBI Taxonomy" id="67370"/>
    <lineage>
        <taxon>Bacteria</taxon>
        <taxon>Bacillati</taxon>
        <taxon>Actinomycetota</taxon>
        <taxon>Actinomycetes</taxon>
        <taxon>Kitasatosporales</taxon>
        <taxon>Streptomycetaceae</taxon>
        <taxon>Streptomyces</taxon>
        <taxon>Streptomyces phaeochromogenes group</taxon>
    </lineage>
</organism>
<dbReference type="EMBL" id="JAUSZI010000002">
    <property type="protein sequence ID" value="MDQ1031522.1"/>
    <property type="molecule type" value="Genomic_DNA"/>
</dbReference>